<proteinExistence type="predicted"/>
<dbReference type="Proteomes" id="UP001589627">
    <property type="component" value="Unassembled WGS sequence"/>
</dbReference>
<keyword evidence="2" id="KW-1185">Reference proteome</keyword>
<accession>A0ABV5YFK2</accession>
<dbReference type="EMBL" id="JBHLZP010000106">
    <property type="protein sequence ID" value="MFB9833813.1"/>
    <property type="molecule type" value="Genomic_DNA"/>
</dbReference>
<dbReference type="Pfam" id="PF20199">
    <property type="entry name" value="RepSA"/>
    <property type="match status" value="1"/>
</dbReference>
<organism evidence="1 2">
    <name type="scientific">Actinoallomurus acaciae</name>
    <dbReference type="NCBI Taxonomy" id="502577"/>
    <lineage>
        <taxon>Bacteria</taxon>
        <taxon>Bacillati</taxon>
        <taxon>Actinomycetota</taxon>
        <taxon>Actinomycetes</taxon>
        <taxon>Streptosporangiales</taxon>
        <taxon>Thermomonosporaceae</taxon>
        <taxon>Actinoallomurus</taxon>
    </lineage>
</organism>
<name>A0ABV5YFK2_9ACTN</name>
<dbReference type="InterPro" id="IPR046828">
    <property type="entry name" value="RepSA"/>
</dbReference>
<evidence type="ECO:0000313" key="1">
    <source>
        <dbReference type="EMBL" id="MFB9833813.1"/>
    </source>
</evidence>
<reference evidence="1 2" key="1">
    <citation type="submission" date="2024-09" db="EMBL/GenBank/DDBJ databases">
        <authorList>
            <person name="Sun Q."/>
            <person name="Mori K."/>
        </authorList>
    </citation>
    <scope>NUCLEOTIDE SEQUENCE [LARGE SCALE GENOMIC DNA]</scope>
    <source>
        <strain evidence="1 2">TBRC 0563</strain>
    </source>
</reference>
<dbReference type="RefSeq" id="WP_378202186.1">
    <property type="nucleotide sequence ID" value="NZ_JBHLZP010000106.1"/>
</dbReference>
<gene>
    <name evidence="1" type="ORF">ACFFNX_16620</name>
</gene>
<protein>
    <submittedName>
        <fullName evidence="1">Replication initiator</fullName>
    </submittedName>
</protein>
<evidence type="ECO:0000313" key="2">
    <source>
        <dbReference type="Proteomes" id="UP001589627"/>
    </source>
</evidence>
<sequence>MPNHIDRHAVNGMIARYNDPNYHRWAAQIRRTGGCAQPVHLRGKVEYRDPLNGTLLHRYTTTNEPGGVLRLACKTRRASRCPSCAETYRADTYQLIRAGLVGGKGVPAEVAEHPAIFLTLTAPSFGAVHSRCEKSGQVLRCRPRRKGGTCQHGRPLACNERHSADDPRLGEPICPDCYDHTGSVLFNALAPELWRRFTIRLRRVLARDCGLTVKELGQVLKVSFAKVAEYQRRGIVHFHAIIRLDGPDGPTTTPPAWATLTHLTEAITEAAQHVVVTTPEAAELPARTLAWGPQVDLRTITTNGDLTEQAVAGYIAKYATKAAECVGTLDRRVRPTDDLDQLDIRPHARRLITECLRLGGLPELEDLRLTAWAHMLGFRGHFSTKSRAYSTTLAALRAARAEYQRAERPVSTGRLPFDDDTVLVTSHWAYVGQGLTNGEALLAAAITATRLPVTAPAEGLAA</sequence>
<comment type="caution">
    <text evidence="1">The sequence shown here is derived from an EMBL/GenBank/DDBJ whole genome shotgun (WGS) entry which is preliminary data.</text>
</comment>